<dbReference type="InterPro" id="IPR011701">
    <property type="entry name" value="MFS"/>
</dbReference>
<feature type="transmembrane region" description="Helical" evidence="6">
    <location>
        <begin position="210"/>
        <end position="231"/>
    </location>
</feature>
<accession>A0A5E4R609</accession>
<feature type="transmembrane region" description="Helical" evidence="6">
    <location>
        <begin position="286"/>
        <end position="304"/>
    </location>
</feature>
<feature type="transmembrane region" description="Helical" evidence="6">
    <location>
        <begin position="535"/>
        <end position="555"/>
    </location>
</feature>
<evidence type="ECO:0000256" key="3">
    <source>
        <dbReference type="ARBA" id="ARBA00022692"/>
    </source>
</evidence>
<dbReference type="Pfam" id="PF07690">
    <property type="entry name" value="MFS_1"/>
    <property type="match status" value="2"/>
</dbReference>
<dbReference type="Proteomes" id="UP000324832">
    <property type="component" value="Unassembled WGS sequence"/>
</dbReference>
<dbReference type="PROSITE" id="PS50850">
    <property type="entry name" value="MFS"/>
    <property type="match status" value="1"/>
</dbReference>
<feature type="transmembrane region" description="Helical" evidence="6">
    <location>
        <begin position="474"/>
        <end position="493"/>
    </location>
</feature>
<dbReference type="AlphaFoldDB" id="A0A5E4R609"/>
<dbReference type="GO" id="GO:0016020">
    <property type="term" value="C:membrane"/>
    <property type="evidence" value="ECO:0007669"/>
    <property type="project" value="UniProtKB-SubCell"/>
</dbReference>
<evidence type="ECO:0000256" key="1">
    <source>
        <dbReference type="ARBA" id="ARBA00004141"/>
    </source>
</evidence>
<evidence type="ECO:0000256" key="2">
    <source>
        <dbReference type="ARBA" id="ARBA00022448"/>
    </source>
</evidence>
<sequence>FEPCVTNIVSAFLVHARRRRGAAQFKNKHLRRSKLPQIKYSNDGTIKWCQSHVYSFKVSLLVTFKMSQNSLERTENEEKTFLNRNRDTHDDEECSGNNNELAFEDAFELTGQGKFNYVVLLTCGLIMLNVSMESVGMSYVITAAECELELTSEHKGLITAAAFIGIISTSFLWGYLGDRFGRRAVMLPSMLASAVLSITSSFSINVWMLLILRILTGCLVSASSATVYAYLGELHIKSRRASAIAWASAFISFSFIILPALAWIIIPGKWSWSLFGFPIVPWRVFIWSWCVPGIIAACILAWLPESARYLLSAKGPDKALPVLARMYACNKGMGVDNYPVERIITSSTEAKQSSGFVGAVKNLTLMFQAPLLRCVLISNTSMFAVFMLSSGLYMWVPDILNSVMSDTSAEDITICQIIHNKFQAAMNETLEEETGPCHSEVSVKVFPISMGMGVVFAVTYMAIGLLISRIGRKTLYCSIMFVCGLATISAAFVPQAAGATALLILALCSGCAASILAAIAVDVFPTCLRAMAMCVMYMVGRTGAAVGSNILGATLDRHCQLAFTTFGVFISGSVILMVFWPKPEKVRDEMEQRGLSY</sequence>
<dbReference type="PANTHER" id="PTHR23511:SF35">
    <property type="entry name" value="MAJOR FACILITATOR SUPERFAMILY (MFS) PROFILE DOMAIN-CONTAINING PROTEIN"/>
    <property type="match status" value="1"/>
</dbReference>
<gene>
    <name evidence="8" type="ORF">LSINAPIS_LOCUS14840</name>
</gene>
<keyword evidence="3 6" id="KW-0812">Transmembrane</keyword>
<feature type="domain" description="Major facilitator superfamily (MFS) profile" evidence="7">
    <location>
        <begin position="117"/>
        <end position="585"/>
    </location>
</feature>
<organism evidence="8 9">
    <name type="scientific">Leptidea sinapis</name>
    <dbReference type="NCBI Taxonomy" id="189913"/>
    <lineage>
        <taxon>Eukaryota</taxon>
        <taxon>Metazoa</taxon>
        <taxon>Ecdysozoa</taxon>
        <taxon>Arthropoda</taxon>
        <taxon>Hexapoda</taxon>
        <taxon>Insecta</taxon>
        <taxon>Pterygota</taxon>
        <taxon>Neoptera</taxon>
        <taxon>Endopterygota</taxon>
        <taxon>Lepidoptera</taxon>
        <taxon>Glossata</taxon>
        <taxon>Ditrysia</taxon>
        <taxon>Papilionoidea</taxon>
        <taxon>Pieridae</taxon>
        <taxon>Dismorphiinae</taxon>
        <taxon>Leptidea</taxon>
    </lineage>
</organism>
<feature type="transmembrane region" description="Helical" evidence="6">
    <location>
        <begin position="156"/>
        <end position="177"/>
    </location>
</feature>
<dbReference type="InterPro" id="IPR020846">
    <property type="entry name" value="MFS_dom"/>
</dbReference>
<reference evidence="8 9" key="1">
    <citation type="submission" date="2017-07" db="EMBL/GenBank/DDBJ databases">
        <authorList>
            <person name="Talla V."/>
            <person name="Backstrom N."/>
        </authorList>
    </citation>
    <scope>NUCLEOTIDE SEQUENCE [LARGE SCALE GENOMIC DNA]</scope>
</reference>
<comment type="subcellular location">
    <subcellularLocation>
        <location evidence="1">Membrane</location>
        <topology evidence="1">Multi-pass membrane protein</topology>
    </subcellularLocation>
</comment>
<dbReference type="GO" id="GO:0022857">
    <property type="term" value="F:transmembrane transporter activity"/>
    <property type="evidence" value="ECO:0007669"/>
    <property type="project" value="InterPro"/>
</dbReference>
<dbReference type="InterPro" id="IPR036259">
    <property type="entry name" value="MFS_trans_sf"/>
</dbReference>
<feature type="transmembrane region" description="Helical" evidence="6">
    <location>
        <begin position="499"/>
        <end position="523"/>
    </location>
</feature>
<protein>
    <recommendedName>
        <fullName evidence="7">Major facilitator superfamily (MFS) profile domain-containing protein</fullName>
    </recommendedName>
</protein>
<dbReference type="SUPFAM" id="SSF103473">
    <property type="entry name" value="MFS general substrate transporter"/>
    <property type="match status" value="1"/>
</dbReference>
<evidence type="ECO:0000313" key="9">
    <source>
        <dbReference type="Proteomes" id="UP000324832"/>
    </source>
</evidence>
<evidence type="ECO:0000259" key="7">
    <source>
        <dbReference type="PROSITE" id="PS50850"/>
    </source>
</evidence>
<keyword evidence="5 6" id="KW-0472">Membrane</keyword>
<keyword evidence="2" id="KW-0813">Transport</keyword>
<evidence type="ECO:0000313" key="8">
    <source>
        <dbReference type="EMBL" id="VVD05265.1"/>
    </source>
</evidence>
<feature type="transmembrane region" description="Helical" evidence="6">
    <location>
        <begin position="184"/>
        <end position="204"/>
    </location>
</feature>
<evidence type="ECO:0000256" key="6">
    <source>
        <dbReference type="SAM" id="Phobius"/>
    </source>
</evidence>
<keyword evidence="9" id="KW-1185">Reference proteome</keyword>
<name>A0A5E4R609_9NEOP</name>
<dbReference type="Gene3D" id="1.20.1250.20">
    <property type="entry name" value="MFS general substrate transporter like domains"/>
    <property type="match status" value="1"/>
</dbReference>
<feature type="transmembrane region" description="Helical" evidence="6">
    <location>
        <begin position="371"/>
        <end position="396"/>
    </location>
</feature>
<feature type="transmembrane region" description="Helical" evidence="6">
    <location>
        <begin position="561"/>
        <end position="580"/>
    </location>
</feature>
<dbReference type="EMBL" id="FZQP02006948">
    <property type="protein sequence ID" value="VVD05265.1"/>
    <property type="molecule type" value="Genomic_DNA"/>
</dbReference>
<evidence type="ECO:0000256" key="5">
    <source>
        <dbReference type="ARBA" id="ARBA00023136"/>
    </source>
</evidence>
<proteinExistence type="predicted"/>
<feature type="non-terminal residue" evidence="8">
    <location>
        <position position="1"/>
    </location>
</feature>
<feature type="transmembrane region" description="Helical" evidence="6">
    <location>
        <begin position="243"/>
        <end position="266"/>
    </location>
</feature>
<feature type="transmembrane region" description="Helical" evidence="6">
    <location>
        <begin position="445"/>
        <end position="467"/>
    </location>
</feature>
<keyword evidence="4 6" id="KW-1133">Transmembrane helix</keyword>
<dbReference type="PANTHER" id="PTHR23511">
    <property type="entry name" value="SYNAPTIC VESICLE GLYCOPROTEIN 2"/>
    <property type="match status" value="1"/>
</dbReference>
<feature type="transmembrane region" description="Helical" evidence="6">
    <location>
        <begin position="117"/>
        <end position="144"/>
    </location>
</feature>
<evidence type="ECO:0000256" key="4">
    <source>
        <dbReference type="ARBA" id="ARBA00022989"/>
    </source>
</evidence>